<keyword evidence="3" id="KW-1185">Reference proteome</keyword>
<organism evidence="2 3">
    <name type="scientific">Halorubellus litoreus</name>
    <dbReference type="NCBI Taxonomy" id="755308"/>
    <lineage>
        <taxon>Archaea</taxon>
        <taxon>Methanobacteriati</taxon>
        <taxon>Methanobacteriota</taxon>
        <taxon>Stenosarchaea group</taxon>
        <taxon>Halobacteria</taxon>
        <taxon>Halobacteriales</taxon>
        <taxon>Halorubellaceae</taxon>
        <taxon>Halorubellus</taxon>
    </lineage>
</organism>
<proteinExistence type="predicted"/>
<dbReference type="Gene3D" id="3.40.50.620">
    <property type="entry name" value="HUPs"/>
    <property type="match status" value="1"/>
</dbReference>
<sequence>MSFVVPFDGTEQSCVGIRRAVELAPRSVRVVAFSVVPRKHGEWARERDLLDPGESWGNELVVSRLQERAHDVSDAVSFQHTTVDRYAPTGKISHEIRAFARDVDATMVFIGSTDAGGIVTSLQSVGTSVASDEAYDVVLVRRTESVLD</sequence>
<evidence type="ECO:0000313" key="3">
    <source>
        <dbReference type="Proteomes" id="UP001596395"/>
    </source>
</evidence>
<accession>A0ABD5VJS7</accession>
<reference evidence="2 3" key="1">
    <citation type="journal article" date="2019" name="Int. J. Syst. Evol. Microbiol.">
        <title>The Global Catalogue of Microorganisms (GCM) 10K type strain sequencing project: providing services to taxonomists for standard genome sequencing and annotation.</title>
        <authorList>
            <consortium name="The Broad Institute Genomics Platform"/>
            <consortium name="The Broad Institute Genome Sequencing Center for Infectious Disease"/>
            <person name="Wu L."/>
            <person name="Ma J."/>
        </authorList>
    </citation>
    <scope>NUCLEOTIDE SEQUENCE [LARGE SCALE GENOMIC DNA]</scope>
    <source>
        <strain evidence="2 3">GX26</strain>
    </source>
</reference>
<gene>
    <name evidence="2" type="ORF">ACFQGB_16370</name>
</gene>
<comment type="caution">
    <text evidence="2">The sequence shown here is derived from an EMBL/GenBank/DDBJ whole genome shotgun (WGS) entry which is preliminary data.</text>
</comment>
<dbReference type="EMBL" id="JBHSXN010000003">
    <property type="protein sequence ID" value="MFC6954440.1"/>
    <property type="molecule type" value="Genomic_DNA"/>
</dbReference>
<dbReference type="InterPro" id="IPR014729">
    <property type="entry name" value="Rossmann-like_a/b/a_fold"/>
</dbReference>
<evidence type="ECO:0000259" key="1">
    <source>
        <dbReference type="Pfam" id="PF00582"/>
    </source>
</evidence>
<protein>
    <submittedName>
        <fullName evidence="2">Universal stress protein</fullName>
    </submittedName>
</protein>
<dbReference type="Pfam" id="PF00582">
    <property type="entry name" value="Usp"/>
    <property type="match status" value="1"/>
</dbReference>
<feature type="domain" description="UspA" evidence="1">
    <location>
        <begin position="3"/>
        <end position="141"/>
    </location>
</feature>
<dbReference type="InterPro" id="IPR006016">
    <property type="entry name" value="UspA"/>
</dbReference>
<evidence type="ECO:0000313" key="2">
    <source>
        <dbReference type="EMBL" id="MFC6954440.1"/>
    </source>
</evidence>
<name>A0ABD5VJS7_9EURY</name>
<dbReference type="Proteomes" id="UP001596395">
    <property type="component" value="Unassembled WGS sequence"/>
</dbReference>
<dbReference type="SUPFAM" id="SSF52402">
    <property type="entry name" value="Adenine nucleotide alpha hydrolases-like"/>
    <property type="match status" value="1"/>
</dbReference>
<dbReference type="RefSeq" id="WP_336351389.1">
    <property type="nucleotide sequence ID" value="NZ_JAZAQL010000003.1"/>
</dbReference>
<dbReference type="AlphaFoldDB" id="A0ABD5VJS7"/>